<evidence type="ECO:0000259" key="2">
    <source>
        <dbReference type="Pfam" id="PF07859"/>
    </source>
</evidence>
<dbReference type="AlphaFoldDB" id="A0A9W9FHK4"/>
<keyword evidence="4" id="KW-1185">Reference proteome</keyword>
<dbReference type="Pfam" id="PF07859">
    <property type="entry name" value="Abhydrolase_3"/>
    <property type="match status" value="1"/>
</dbReference>
<dbReference type="SUPFAM" id="SSF53474">
    <property type="entry name" value="alpha/beta-Hydrolases"/>
    <property type="match status" value="1"/>
</dbReference>
<reference evidence="3" key="2">
    <citation type="journal article" date="2023" name="IMA Fungus">
        <title>Comparative genomic study of the Penicillium genus elucidates a diverse pangenome and 15 lateral gene transfer events.</title>
        <authorList>
            <person name="Petersen C."/>
            <person name="Sorensen T."/>
            <person name="Nielsen M.R."/>
            <person name="Sondergaard T.E."/>
            <person name="Sorensen J.L."/>
            <person name="Fitzpatrick D.A."/>
            <person name="Frisvad J.C."/>
            <person name="Nielsen K.L."/>
        </authorList>
    </citation>
    <scope>NUCLEOTIDE SEQUENCE</scope>
    <source>
        <strain evidence="3">IBT 30069</strain>
    </source>
</reference>
<organism evidence="3 4">
    <name type="scientific">Penicillium angulare</name>
    <dbReference type="NCBI Taxonomy" id="116970"/>
    <lineage>
        <taxon>Eukaryota</taxon>
        <taxon>Fungi</taxon>
        <taxon>Dikarya</taxon>
        <taxon>Ascomycota</taxon>
        <taxon>Pezizomycotina</taxon>
        <taxon>Eurotiomycetes</taxon>
        <taxon>Eurotiomycetidae</taxon>
        <taxon>Eurotiales</taxon>
        <taxon>Aspergillaceae</taxon>
        <taxon>Penicillium</taxon>
    </lineage>
</organism>
<comment type="caution">
    <text evidence="3">The sequence shown here is derived from an EMBL/GenBank/DDBJ whole genome shotgun (WGS) entry which is preliminary data.</text>
</comment>
<dbReference type="InterPro" id="IPR013094">
    <property type="entry name" value="AB_hydrolase_3"/>
</dbReference>
<dbReference type="GO" id="GO:0072330">
    <property type="term" value="P:monocarboxylic acid biosynthetic process"/>
    <property type="evidence" value="ECO:0007669"/>
    <property type="project" value="UniProtKB-ARBA"/>
</dbReference>
<sequence>MPSLYSTLYTAYTLLTLPVRLLSWWLYYIPKSNRPNPAWSWKTAVTLQIIILVIRYRTVTRYRTPKSLEPGPDGDRFIVVNPQFTISNLNPNANLEIKSDSESESESPVYKGTLTSVPAVEPLPVGAAWFPSTPRQPPKRLIIHFHASAYVLFGPRPSDGTGWGPTSFSEISEWPLLSVQYRLSLDADKTFPAAVQDGLTVYIYALEVLKIPASQIVFSGESAGGNLILALLRYITEENAVIPLPRCALLWSPWVDMTHRSLERMVAHRNYRSDYIEYGLGVWGASAYIPPGWEDDHPFLSPLVSERNLRLSVPLFIEVGTSEVLYDDILEFAGQMKKNGTEVEVREAINGVHATFGVACNLGMLEVAVEGHVCAAKFIARIEEKLKE</sequence>
<name>A0A9W9FHK4_9EURO</name>
<dbReference type="GO" id="GO:0016787">
    <property type="term" value="F:hydrolase activity"/>
    <property type="evidence" value="ECO:0007669"/>
    <property type="project" value="UniProtKB-KW"/>
</dbReference>
<keyword evidence="1 3" id="KW-0378">Hydrolase</keyword>
<evidence type="ECO:0000256" key="1">
    <source>
        <dbReference type="ARBA" id="ARBA00022801"/>
    </source>
</evidence>
<evidence type="ECO:0000313" key="3">
    <source>
        <dbReference type="EMBL" id="KAJ5100332.1"/>
    </source>
</evidence>
<dbReference type="PANTHER" id="PTHR48081:SF17">
    <property type="entry name" value="ALPHA_BETA HYDROLASE FOLD-3 DOMAIN-CONTAINING PROTEIN"/>
    <property type="match status" value="1"/>
</dbReference>
<dbReference type="Proteomes" id="UP001149165">
    <property type="component" value="Unassembled WGS sequence"/>
</dbReference>
<dbReference type="GO" id="GO:0017000">
    <property type="term" value="P:antibiotic biosynthetic process"/>
    <property type="evidence" value="ECO:0007669"/>
    <property type="project" value="UniProtKB-ARBA"/>
</dbReference>
<dbReference type="Gene3D" id="3.40.50.1820">
    <property type="entry name" value="alpha/beta hydrolase"/>
    <property type="match status" value="1"/>
</dbReference>
<proteinExistence type="predicted"/>
<reference evidence="3" key="1">
    <citation type="submission" date="2022-11" db="EMBL/GenBank/DDBJ databases">
        <authorList>
            <person name="Petersen C."/>
        </authorList>
    </citation>
    <scope>NUCLEOTIDE SEQUENCE</scope>
    <source>
        <strain evidence="3">IBT 30069</strain>
    </source>
</reference>
<dbReference type="PANTHER" id="PTHR48081">
    <property type="entry name" value="AB HYDROLASE SUPERFAMILY PROTEIN C4A8.06C"/>
    <property type="match status" value="1"/>
</dbReference>
<evidence type="ECO:0000313" key="4">
    <source>
        <dbReference type="Proteomes" id="UP001149165"/>
    </source>
</evidence>
<gene>
    <name evidence="3" type="ORF">N7456_006384</name>
</gene>
<accession>A0A9W9FHK4</accession>
<dbReference type="EMBL" id="JAPQKH010000004">
    <property type="protein sequence ID" value="KAJ5100332.1"/>
    <property type="molecule type" value="Genomic_DNA"/>
</dbReference>
<dbReference type="InterPro" id="IPR050300">
    <property type="entry name" value="GDXG_lipolytic_enzyme"/>
</dbReference>
<dbReference type="OrthoDB" id="2152029at2759"/>
<feature type="domain" description="Alpha/beta hydrolase fold-3" evidence="2">
    <location>
        <begin position="142"/>
        <end position="355"/>
    </location>
</feature>
<protein>
    <submittedName>
        <fullName evidence="3">Alpha/Beta hydrolase protein</fullName>
    </submittedName>
</protein>
<dbReference type="InterPro" id="IPR029058">
    <property type="entry name" value="AB_hydrolase_fold"/>
</dbReference>